<feature type="compositionally biased region" description="Polar residues" evidence="1">
    <location>
        <begin position="1"/>
        <end position="10"/>
    </location>
</feature>
<evidence type="ECO:0000313" key="2">
    <source>
        <dbReference type="EMBL" id="KAL3793431.1"/>
    </source>
</evidence>
<dbReference type="Proteomes" id="UP001530400">
    <property type="component" value="Unassembled WGS sequence"/>
</dbReference>
<evidence type="ECO:0000313" key="3">
    <source>
        <dbReference type="Proteomes" id="UP001530400"/>
    </source>
</evidence>
<gene>
    <name evidence="2" type="ORF">ACHAWO_004759</name>
</gene>
<reference evidence="2 3" key="1">
    <citation type="submission" date="2024-10" db="EMBL/GenBank/DDBJ databases">
        <title>Updated reference genomes for cyclostephanoid diatoms.</title>
        <authorList>
            <person name="Roberts W.R."/>
            <person name="Alverson A.J."/>
        </authorList>
    </citation>
    <scope>NUCLEOTIDE SEQUENCE [LARGE SCALE GENOMIC DNA]</scope>
    <source>
        <strain evidence="2 3">AJA010-31</strain>
    </source>
</reference>
<dbReference type="EMBL" id="JALLPJ020000390">
    <property type="protein sequence ID" value="KAL3793431.1"/>
    <property type="molecule type" value="Genomic_DNA"/>
</dbReference>
<comment type="caution">
    <text evidence="2">The sequence shown here is derived from an EMBL/GenBank/DDBJ whole genome shotgun (WGS) entry which is preliminary data.</text>
</comment>
<feature type="region of interest" description="Disordered" evidence="1">
    <location>
        <begin position="1"/>
        <end position="58"/>
    </location>
</feature>
<protein>
    <submittedName>
        <fullName evidence="2">Uncharacterized protein</fullName>
    </submittedName>
</protein>
<sequence length="266" mass="29354">MTAPSPSQATRGRPATRTCRNTGRSDEPVACTRSVSTTSTSSADSIPRSHSPTSRTSRYAQAVYSPHLAALLNSEGEAEYPGVRCEVKCLRYTNTKLGLSGYYTGSMDVVSKLPDGEGTLFCHDGRIFKCGWRLGGILPMEPIRARRCSDGSSSDTCDFSTCSSVTASVRHLRPRSAEDDAKKLKVPKNLYIITRSPSNMFPEEDMSRRLSTESRVESEGNVSEQTEVTAESSNVFSEYSCRNRDEKLFKWKPFVTKVKSTVCRKA</sequence>
<keyword evidence="3" id="KW-1185">Reference proteome</keyword>
<name>A0ABD3Q1V9_9STRA</name>
<feature type="compositionally biased region" description="Low complexity" evidence="1">
    <location>
        <begin position="32"/>
        <end position="58"/>
    </location>
</feature>
<dbReference type="AlphaFoldDB" id="A0ABD3Q1V9"/>
<evidence type="ECO:0000256" key="1">
    <source>
        <dbReference type="SAM" id="MobiDB-lite"/>
    </source>
</evidence>
<organism evidence="2 3">
    <name type="scientific">Cyclotella atomus</name>
    <dbReference type="NCBI Taxonomy" id="382360"/>
    <lineage>
        <taxon>Eukaryota</taxon>
        <taxon>Sar</taxon>
        <taxon>Stramenopiles</taxon>
        <taxon>Ochrophyta</taxon>
        <taxon>Bacillariophyta</taxon>
        <taxon>Coscinodiscophyceae</taxon>
        <taxon>Thalassiosirophycidae</taxon>
        <taxon>Stephanodiscales</taxon>
        <taxon>Stephanodiscaceae</taxon>
        <taxon>Cyclotella</taxon>
    </lineage>
</organism>
<accession>A0ABD3Q1V9</accession>
<proteinExistence type="predicted"/>